<dbReference type="PANTHER" id="PTHR38593:SF1">
    <property type="entry name" value="BLR2558 PROTEIN"/>
    <property type="match status" value="1"/>
</dbReference>
<dbReference type="AlphaFoldDB" id="A0A7X0J1K6"/>
<feature type="region of interest" description="Disordered" evidence="1">
    <location>
        <begin position="22"/>
        <end position="51"/>
    </location>
</feature>
<dbReference type="PROSITE" id="PS51257">
    <property type="entry name" value="PROKAR_LIPOPROTEIN"/>
    <property type="match status" value="1"/>
</dbReference>
<evidence type="ECO:0000313" key="5">
    <source>
        <dbReference type="Proteomes" id="UP000521017"/>
    </source>
</evidence>
<organism evidence="4 5">
    <name type="scientific">Pedobacter cryoconitis</name>
    <dbReference type="NCBI Taxonomy" id="188932"/>
    <lineage>
        <taxon>Bacteria</taxon>
        <taxon>Pseudomonadati</taxon>
        <taxon>Bacteroidota</taxon>
        <taxon>Sphingobacteriia</taxon>
        <taxon>Sphingobacteriales</taxon>
        <taxon>Sphingobacteriaceae</taxon>
        <taxon>Pedobacter</taxon>
    </lineage>
</organism>
<sequence length="235" mass="25832">MNTLRLIAASALLSCLIYSCSTSRNSSPEKKKKRNKITTLTPGIENPSQSVINASGDGLSTGINQPRGNGSRQNATNIASDAIERANGLIKDKQQILETPTDTELINRMITAQLMEISVSSNVRRTTTNAKITDYANLIIGNHKEIYKELTNLSSQKNIVIDAEIPGKSANKTDLDFVKTMIESNRNLITLYTFASNNAKTPELRTFALKQLPLLKTHLEAAQELTKEVKTNSNQ</sequence>
<gene>
    <name evidence="4" type="ORF">HDF25_000894</name>
</gene>
<feature type="chain" id="PRO_5030961515" evidence="2">
    <location>
        <begin position="27"/>
        <end position="235"/>
    </location>
</feature>
<dbReference type="Pfam" id="PF13628">
    <property type="entry name" value="DUF4142"/>
    <property type="match status" value="1"/>
</dbReference>
<dbReference type="EMBL" id="JACHCC010000002">
    <property type="protein sequence ID" value="MBB6498757.1"/>
    <property type="molecule type" value="Genomic_DNA"/>
</dbReference>
<name>A0A7X0J1K6_9SPHI</name>
<proteinExistence type="predicted"/>
<feature type="compositionally biased region" description="Polar residues" evidence="1">
    <location>
        <begin position="37"/>
        <end position="51"/>
    </location>
</feature>
<protein>
    <submittedName>
        <fullName evidence="4">Putative outer membrane protein</fullName>
    </submittedName>
</protein>
<dbReference type="PANTHER" id="PTHR38593">
    <property type="entry name" value="BLR2558 PROTEIN"/>
    <property type="match status" value="1"/>
</dbReference>
<evidence type="ECO:0000256" key="2">
    <source>
        <dbReference type="SAM" id="SignalP"/>
    </source>
</evidence>
<dbReference type="InterPro" id="IPR025419">
    <property type="entry name" value="DUF4142"/>
</dbReference>
<dbReference type="Proteomes" id="UP000521017">
    <property type="component" value="Unassembled WGS sequence"/>
</dbReference>
<feature type="domain" description="DUF4142" evidence="3">
    <location>
        <begin position="101"/>
        <end position="225"/>
    </location>
</feature>
<evidence type="ECO:0000313" key="4">
    <source>
        <dbReference type="EMBL" id="MBB6498757.1"/>
    </source>
</evidence>
<keyword evidence="2" id="KW-0732">Signal</keyword>
<evidence type="ECO:0000256" key="1">
    <source>
        <dbReference type="SAM" id="MobiDB-lite"/>
    </source>
</evidence>
<dbReference type="RefSeq" id="WP_184623172.1">
    <property type="nucleotide sequence ID" value="NZ_JACHCC010000002.1"/>
</dbReference>
<feature type="signal peptide" evidence="2">
    <location>
        <begin position="1"/>
        <end position="26"/>
    </location>
</feature>
<evidence type="ECO:0000259" key="3">
    <source>
        <dbReference type="Pfam" id="PF13628"/>
    </source>
</evidence>
<comment type="caution">
    <text evidence="4">The sequence shown here is derived from an EMBL/GenBank/DDBJ whole genome shotgun (WGS) entry which is preliminary data.</text>
</comment>
<accession>A0A7X0J1K6</accession>
<reference evidence="4 5" key="1">
    <citation type="submission" date="2020-08" db="EMBL/GenBank/DDBJ databases">
        <title>Genomic Encyclopedia of Type Strains, Phase IV (KMG-V): Genome sequencing to study the core and pangenomes of soil and plant-associated prokaryotes.</title>
        <authorList>
            <person name="Whitman W."/>
        </authorList>
    </citation>
    <scope>NUCLEOTIDE SEQUENCE [LARGE SCALE GENOMIC DNA]</scope>
    <source>
        <strain evidence="4 5">M2T3</strain>
    </source>
</reference>